<evidence type="ECO:0000313" key="2">
    <source>
        <dbReference type="Proteomes" id="UP001220256"/>
    </source>
</evidence>
<proteinExistence type="predicted"/>
<comment type="caution">
    <text evidence="1">The sequence shown here is derived from an EMBL/GenBank/DDBJ whole genome shotgun (WGS) entry which is preliminary data.</text>
</comment>
<dbReference type="EMBL" id="JAPVEB010000008">
    <property type="protein sequence ID" value="KAJ5260088.1"/>
    <property type="molecule type" value="Genomic_DNA"/>
</dbReference>
<evidence type="ECO:0000313" key="1">
    <source>
        <dbReference type="EMBL" id="KAJ5260088.1"/>
    </source>
</evidence>
<reference evidence="1 2" key="1">
    <citation type="journal article" date="2023" name="IMA Fungus">
        <title>Comparative genomic study of the Penicillium genus elucidates a diverse pangenome and 15 lateral gene transfer events.</title>
        <authorList>
            <person name="Petersen C."/>
            <person name="Sorensen T."/>
            <person name="Nielsen M.R."/>
            <person name="Sondergaard T.E."/>
            <person name="Sorensen J.L."/>
            <person name="Fitzpatrick D.A."/>
            <person name="Frisvad J.C."/>
            <person name="Nielsen K.L."/>
        </authorList>
    </citation>
    <scope>NUCLEOTIDE SEQUENCE [LARGE SCALE GENOMIC DNA]</scope>
    <source>
        <strain evidence="1 2">IBT 3361</strain>
    </source>
</reference>
<name>A0ABQ8W835_PENCH</name>
<keyword evidence="2" id="KW-1185">Reference proteome</keyword>
<gene>
    <name evidence="1" type="ORF">N7505_009469</name>
</gene>
<protein>
    <submittedName>
        <fullName evidence="1">Uncharacterized protein</fullName>
    </submittedName>
</protein>
<accession>A0ABQ8W835</accession>
<feature type="non-terminal residue" evidence="1">
    <location>
        <position position="1"/>
    </location>
</feature>
<dbReference type="Proteomes" id="UP001220256">
    <property type="component" value="Unassembled WGS sequence"/>
</dbReference>
<organism evidence="1 2">
    <name type="scientific">Penicillium chrysogenum</name>
    <name type="common">Penicillium notatum</name>
    <dbReference type="NCBI Taxonomy" id="5076"/>
    <lineage>
        <taxon>Eukaryota</taxon>
        <taxon>Fungi</taxon>
        <taxon>Dikarya</taxon>
        <taxon>Ascomycota</taxon>
        <taxon>Pezizomycotina</taxon>
        <taxon>Eurotiomycetes</taxon>
        <taxon>Eurotiomycetidae</taxon>
        <taxon>Eurotiales</taxon>
        <taxon>Aspergillaceae</taxon>
        <taxon>Penicillium</taxon>
        <taxon>Penicillium chrysogenum species complex</taxon>
    </lineage>
</organism>
<sequence length="165" mass="18562">FQFFFNHKQKLEITAIDPCNQHDIIPSGTIAQLGERAIEVRKVAGSIPARPISFCTFSHCVFPIATRRAWFIMYKCASFFIPDGTIAQLGERAIEVRKVAGSIPARPIIFCTIPKYHWDIVKWGDMGWDFRLKLTALTHSLFERSLCGLPLLRTGVFSVSSASSN</sequence>